<dbReference type="PATRIC" id="fig|652.5.peg.347"/>
<dbReference type="RefSeq" id="WP_082634915.1">
    <property type="nucleotide sequence ID" value="NZ_CP013067.1"/>
</dbReference>
<dbReference type="InterPro" id="IPR012341">
    <property type="entry name" value="6hp_glycosidase-like_sf"/>
</dbReference>
<dbReference type="SUPFAM" id="SSF48208">
    <property type="entry name" value="Six-hairpin glycosidases"/>
    <property type="match status" value="1"/>
</dbReference>
<dbReference type="EC" id="3.2.1.4" evidence="3"/>
<name>A0A0S2SMB3_9GAMM</name>
<protein>
    <recommendedName>
        <fullName evidence="3">cellulase</fullName>
        <ecNumber evidence="3">3.2.1.4</ecNumber>
    </recommendedName>
</protein>
<reference evidence="10" key="1">
    <citation type="submission" date="2015-10" db="EMBL/GenBank/DDBJ databases">
        <title>Complete Genome Sequence of Aeromonas schubertii strain WL1483.</title>
        <authorList>
            <person name="Liu L."/>
        </authorList>
    </citation>
    <scope>NUCLEOTIDE SEQUENCE [LARGE SCALE GENOMIC DNA]</scope>
    <source>
        <strain evidence="10">WL1483</strain>
    </source>
</reference>
<comment type="catalytic activity">
    <reaction evidence="1">
        <text>Endohydrolysis of (1-&gt;4)-beta-D-glucosidic linkages in cellulose, lichenin and cereal beta-D-glucans.</text>
        <dbReference type="EC" id="3.2.1.4"/>
    </reaction>
</comment>
<dbReference type="KEGG" id="asr:WL1483_3367"/>
<evidence type="ECO:0000256" key="7">
    <source>
        <dbReference type="ARBA" id="ARBA00023326"/>
    </source>
</evidence>
<keyword evidence="8" id="KW-0732">Signal</keyword>
<comment type="similarity">
    <text evidence="2">Belongs to the glycosyl hydrolase 8 (cellulase D) family.</text>
</comment>
<dbReference type="Pfam" id="PF01270">
    <property type="entry name" value="Glyco_hydro_8"/>
    <property type="match status" value="1"/>
</dbReference>
<evidence type="ECO:0000256" key="4">
    <source>
        <dbReference type="ARBA" id="ARBA00022801"/>
    </source>
</evidence>
<evidence type="ECO:0000313" key="10">
    <source>
        <dbReference type="Proteomes" id="UP000058114"/>
    </source>
</evidence>
<keyword evidence="4" id="KW-0378">Hydrolase</keyword>
<proteinExistence type="inferred from homology"/>
<feature type="signal peptide" evidence="8">
    <location>
        <begin position="1"/>
        <end position="20"/>
    </location>
</feature>
<evidence type="ECO:0000313" key="9">
    <source>
        <dbReference type="EMBL" id="ALP42786.1"/>
    </source>
</evidence>
<dbReference type="InterPro" id="IPR002037">
    <property type="entry name" value="Glyco_hydro_8"/>
</dbReference>
<evidence type="ECO:0000256" key="8">
    <source>
        <dbReference type="SAM" id="SignalP"/>
    </source>
</evidence>
<dbReference type="InterPro" id="IPR008928">
    <property type="entry name" value="6-hairpin_glycosidase_sf"/>
</dbReference>
<dbReference type="GO" id="GO:0008810">
    <property type="term" value="F:cellulase activity"/>
    <property type="evidence" value="ECO:0007669"/>
    <property type="project" value="UniProtKB-EC"/>
</dbReference>
<keyword evidence="7" id="KW-0119">Carbohydrate metabolism</keyword>
<dbReference type="EMBL" id="CP013067">
    <property type="protein sequence ID" value="ALP42786.1"/>
    <property type="molecule type" value="Genomic_DNA"/>
</dbReference>
<dbReference type="Proteomes" id="UP000058114">
    <property type="component" value="Chromosome"/>
</dbReference>
<evidence type="ECO:0000256" key="5">
    <source>
        <dbReference type="ARBA" id="ARBA00023001"/>
    </source>
</evidence>
<evidence type="ECO:0000256" key="1">
    <source>
        <dbReference type="ARBA" id="ARBA00000966"/>
    </source>
</evidence>
<keyword evidence="5" id="KW-0136">Cellulose degradation</keyword>
<evidence type="ECO:0000256" key="6">
    <source>
        <dbReference type="ARBA" id="ARBA00023295"/>
    </source>
</evidence>
<gene>
    <name evidence="9" type="primary">bcsZ</name>
    <name evidence="9" type="ORF">WL1483_3367</name>
</gene>
<dbReference type="NCBIfam" id="NF008305">
    <property type="entry name" value="PRK11097.1"/>
    <property type="match status" value="1"/>
</dbReference>
<keyword evidence="6" id="KW-0326">Glycosidase</keyword>
<feature type="chain" id="PRO_5006604552" description="cellulase" evidence="8">
    <location>
        <begin position="21"/>
        <end position="362"/>
    </location>
</feature>
<accession>A0A0S2SMB3</accession>
<reference evidence="9 10" key="2">
    <citation type="journal article" date="2016" name="Genome Announc.">
        <title>Complete Genome Sequence of the Highly Virulent Aeromonas schubertii Strain WL1483, Isolated from Diseased Snakehead Fish (Channa argus) in China.</title>
        <authorList>
            <person name="Liu L."/>
            <person name="Li N."/>
            <person name="Zhang D."/>
            <person name="Fu X."/>
            <person name="Shi C."/>
            <person name="Lin Q."/>
            <person name="Hao G."/>
        </authorList>
    </citation>
    <scope>NUCLEOTIDE SEQUENCE [LARGE SCALE GENOMIC DNA]</scope>
    <source>
        <strain evidence="9 10">WL1483</strain>
    </source>
</reference>
<dbReference type="GO" id="GO:0030245">
    <property type="term" value="P:cellulose catabolic process"/>
    <property type="evidence" value="ECO:0007669"/>
    <property type="project" value="UniProtKB-KW"/>
</dbReference>
<sequence length="362" mass="39638">MRRICSALLLWGLAMMPAWGACDWPEWEHFKASYLEEGRVIDPSDPRRITTSEGQSYVLFFALVNDDRETFARLLEWTELQLARGDLTGFLPAWLWGKREDGSLGVLDANSASDSDLWIAYSLIEAGRLWNNHSYSSIGTMLLRRIAREEVATLPGLGPVLLPGPTGFNQGERWTLNPSYLPPQLLARFASFQGPWQGLRETLPALLTGSAPQGFAPDWVDWVAGHWQASEGKGGMGSYDAIRVYLWLGMLAADDPARAALVAHFSPMLQAIDSTGTPERVEVQSGKVVSRGGSGFAAALLPLARGTPGAEALRARATRESSRSDAYYGSVLTLFGLGWDQGRYRFAADGTLQPAWSGTCQP</sequence>
<dbReference type="PROSITE" id="PS51257">
    <property type="entry name" value="PROKAR_LIPOPROTEIN"/>
    <property type="match status" value="1"/>
</dbReference>
<evidence type="ECO:0000256" key="3">
    <source>
        <dbReference type="ARBA" id="ARBA00012601"/>
    </source>
</evidence>
<keyword evidence="7" id="KW-0624">Polysaccharide degradation</keyword>
<organism evidence="9 10">
    <name type="scientific">Aeromonas schubertii</name>
    <dbReference type="NCBI Taxonomy" id="652"/>
    <lineage>
        <taxon>Bacteria</taxon>
        <taxon>Pseudomonadati</taxon>
        <taxon>Pseudomonadota</taxon>
        <taxon>Gammaproteobacteria</taxon>
        <taxon>Aeromonadales</taxon>
        <taxon>Aeromonadaceae</taxon>
        <taxon>Aeromonas</taxon>
    </lineage>
</organism>
<dbReference type="PRINTS" id="PR00735">
    <property type="entry name" value="GLHYDRLASE8"/>
</dbReference>
<dbReference type="Gene3D" id="1.50.10.10">
    <property type="match status" value="1"/>
</dbReference>
<evidence type="ECO:0000256" key="2">
    <source>
        <dbReference type="ARBA" id="ARBA00009209"/>
    </source>
</evidence>
<dbReference type="AlphaFoldDB" id="A0A0S2SMB3"/>